<dbReference type="RefSeq" id="WP_149474749.1">
    <property type="nucleotide sequence ID" value="NZ_JAGGMB010000002.1"/>
</dbReference>
<name>A0A9X1CAZ7_9BACI</name>
<sequence length="193" mass="21550">MLKGILNYAHYLLEGSIHSGEKVIDATCGNGNDTLFLSKLVGEKGHVYAFDIQDQAIANTRKALINNNCSNVSLIHDSHERILDYFPKDKEVAGAIFNLGYLPRSDKSVITTPDSTVSAVNAILNRLKKDGLVVLVVYHGHEGGKEEKEGLLKYLLQLDQKQFNVLRYGFINQKNDPPFILAVQRKVARIENQ</sequence>
<dbReference type="EMBL" id="JAGGMB010000002">
    <property type="protein sequence ID" value="MBP2076406.1"/>
    <property type="molecule type" value="Genomic_DNA"/>
</dbReference>
<reference evidence="1" key="1">
    <citation type="submission" date="2021-03" db="EMBL/GenBank/DDBJ databases">
        <title>Genomic Encyclopedia of Type Strains, Phase IV (KMG-IV): sequencing the most valuable type-strain genomes for metagenomic binning, comparative biology and taxonomic classification.</title>
        <authorList>
            <person name="Goeker M."/>
        </authorList>
    </citation>
    <scope>NUCLEOTIDE SEQUENCE</scope>
    <source>
        <strain evidence="1">DSM 107338</strain>
    </source>
</reference>
<comment type="caution">
    <text evidence="1">The sequence shown here is derived from an EMBL/GenBank/DDBJ whole genome shotgun (WGS) entry which is preliminary data.</text>
</comment>
<dbReference type="SUPFAM" id="SSF53335">
    <property type="entry name" value="S-adenosyl-L-methionine-dependent methyltransferases"/>
    <property type="match status" value="1"/>
</dbReference>
<accession>A0A9X1CAZ7</accession>
<organism evidence="1 2">
    <name type="scientific">Oceanobacillus polygoni</name>
    <dbReference type="NCBI Taxonomy" id="1235259"/>
    <lineage>
        <taxon>Bacteria</taxon>
        <taxon>Bacillati</taxon>
        <taxon>Bacillota</taxon>
        <taxon>Bacilli</taxon>
        <taxon>Bacillales</taxon>
        <taxon>Bacillaceae</taxon>
        <taxon>Oceanobacillus</taxon>
    </lineage>
</organism>
<protein>
    <submittedName>
        <fullName evidence="1">16S rRNA C1402 N4-methylase RsmH</fullName>
    </submittedName>
</protein>
<evidence type="ECO:0000313" key="1">
    <source>
        <dbReference type="EMBL" id="MBP2076406.1"/>
    </source>
</evidence>
<dbReference type="PANTHER" id="PTHR35276">
    <property type="entry name" value="S-ADENOSYL-L-METHIONINE-DEPENDENT METHYLTRANSFERASES SUPERFAMILY PROTEIN"/>
    <property type="match status" value="1"/>
</dbReference>
<dbReference type="InterPro" id="IPR010719">
    <property type="entry name" value="MnmM_MeTrfase"/>
</dbReference>
<dbReference type="Gene3D" id="3.40.50.150">
    <property type="entry name" value="Vaccinia Virus protein VP39"/>
    <property type="match status" value="1"/>
</dbReference>
<dbReference type="Pfam" id="PF06962">
    <property type="entry name" value="rRNA_methylase"/>
    <property type="match status" value="1"/>
</dbReference>
<dbReference type="PANTHER" id="PTHR35276:SF1">
    <property type="entry name" value="TRNA (MNM(5)S(2)U34)-METHYLTRANSFERASE, CHLOROPLASTIC"/>
    <property type="match status" value="1"/>
</dbReference>
<keyword evidence="2" id="KW-1185">Reference proteome</keyword>
<dbReference type="AlphaFoldDB" id="A0A9X1CAZ7"/>
<dbReference type="InterPro" id="IPR029063">
    <property type="entry name" value="SAM-dependent_MTases_sf"/>
</dbReference>
<gene>
    <name evidence="1" type="ORF">J2Z64_000618</name>
</gene>
<dbReference type="Proteomes" id="UP001138793">
    <property type="component" value="Unassembled WGS sequence"/>
</dbReference>
<proteinExistence type="predicted"/>
<dbReference type="CDD" id="cd02440">
    <property type="entry name" value="AdoMet_MTases"/>
    <property type="match status" value="1"/>
</dbReference>
<evidence type="ECO:0000313" key="2">
    <source>
        <dbReference type="Proteomes" id="UP001138793"/>
    </source>
</evidence>
<dbReference type="OrthoDB" id="9792989at2"/>